<gene>
    <name evidence="7" type="ORF">EYH45_08225</name>
</gene>
<dbReference type="PANTHER" id="PTHR43713:SF3">
    <property type="entry name" value="GLUTAMATE-1-SEMIALDEHYDE 2,1-AMINOMUTASE 1, CHLOROPLASTIC-RELATED"/>
    <property type="match status" value="1"/>
</dbReference>
<evidence type="ECO:0000256" key="5">
    <source>
        <dbReference type="ARBA" id="ARBA00023444"/>
    </source>
</evidence>
<accession>A0A833EAH5</accession>
<evidence type="ECO:0000313" key="7">
    <source>
        <dbReference type="EMBL" id="HIQ30527.1"/>
    </source>
</evidence>
<dbReference type="GO" id="GO:0042286">
    <property type="term" value="F:glutamate-1-semialdehyde 2,1-aminomutase activity"/>
    <property type="evidence" value="ECO:0007669"/>
    <property type="project" value="UniProtKB-EC"/>
</dbReference>
<comment type="cofactor">
    <cofactor evidence="2">
        <name>pyridoxal 5'-phosphate</name>
        <dbReference type="ChEBI" id="CHEBI:597326"/>
    </cofactor>
</comment>
<dbReference type="CDD" id="cd00610">
    <property type="entry name" value="OAT_like"/>
    <property type="match status" value="1"/>
</dbReference>
<sequence length="443" mass="49169">MMLDREYVKFSRSRALLDEALKIIPSGASSVLRTYAPSPIFITRGRGSRVWDADGNEYVDYLLAFGALINGHCHPRIVEAIKRQAEELLMSGTPLELEVELARKIQRVVPNAERVLFATTGTEATMEAIRIARAVTGKSKIVKFEGAYHGHHDYVLWSVESPVHGLEISPFRIPYYPGIPEAVGKTVIIAPWNSPEVLRKITKRHRNSIAAIITEPIMANNGVIMPKQEYLKQLREIADEIEALLIFDEVLTGFRIAPGGAQEYFGVKADLATFAKALGGGVPISALTGSKEILDNVGIGKIGFGGTYNAHPVSLAAASANLDILLENNGQAFAQLHKIGNEITKGLREAIDEAKVKAIVQGLGPLFQVFFTDLPQITNYRERLTTDRDAYMEWHKELLRRGILLFAEDGERIVISTQHNKEDVNKTIEAAEEAFKEVKRRLY</sequence>
<comment type="caution">
    <text evidence="7">The sequence shown here is derived from an EMBL/GenBank/DDBJ whole genome shotgun (WGS) entry which is preliminary data.</text>
</comment>
<protein>
    <submittedName>
        <fullName evidence="7">Aspartate aminotransferase family protein</fullName>
    </submittedName>
</protein>
<reference evidence="7" key="1">
    <citation type="journal article" date="2020" name="ISME J.">
        <title>Gammaproteobacteria mediating utilization of methyl-, sulfur- and petroleum organic compounds in deep ocean hydrothermal plumes.</title>
        <authorList>
            <person name="Zhou Z."/>
            <person name="Liu Y."/>
            <person name="Pan J."/>
            <person name="Cron B.R."/>
            <person name="Toner B.M."/>
            <person name="Anantharaman K."/>
            <person name="Breier J.A."/>
            <person name="Dick G.J."/>
            <person name="Li M."/>
        </authorList>
    </citation>
    <scope>NUCLEOTIDE SEQUENCE</scope>
    <source>
        <strain evidence="7">SZUA-1515</strain>
    </source>
</reference>
<dbReference type="Proteomes" id="UP000608579">
    <property type="component" value="Unassembled WGS sequence"/>
</dbReference>
<dbReference type="InterPro" id="IPR005814">
    <property type="entry name" value="Aminotrans_3"/>
</dbReference>
<evidence type="ECO:0000256" key="6">
    <source>
        <dbReference type="RuleBase" id="RU003560"/>
    </source>
</evidence>
<keyword evidence="7" id="KW-0808">Transferase</keyword>
<dbReference type="GO" id="GO:0030170">
    <property type="term" value="F:pyridoxal phosphate binding"/>
    <property type="evidence" value="ECO:0007669"/>
    <property type="project" value="InterPro"/>
</dbReference>
<dbReference type="InterPro" id="IPR015421">
    <property type="entry name" value="PyrdxlP-dep_Trfase_major"/>
</dbReference>
<evidence type="ECO:0000313" key="8">
    <source>
        <dbReference type="Proteomes" id="UP000608579"/>
    </source>
</evidence>
<dbReference type="PANTHER" id="PTHR43713">
    <property type="entry name" value="GLUTAMATE-1-SEMIALDEHYDE 2,1-AMINOMUTASE"/>
    <property type="match status" value="1"/>
</dbReference>
<dbReference type="InterPro" id="IPR015424">
    <property type="entry name" value="PyrdxlP-dep_Trfase"/>
</dbReference>
<evidence type="ECO:0000256" key="4">
    <source>
        <dbReference type="ARBA" id="ARBA00023235"/>
    </source>
</evidence>
<keyword evidence="7" id="KW-0032">Aminotransferase</keyword>
<dbReference type="Gene3D" id="3.40.640.10">
    <property type="entry name" value="Type I PLP-dependent aspartate aminotransferase-like (Major domain)"/>
    <property type="match status" value="1"/>
</dbReference>
<keyword evidence="4" id="KW-0413">Isomerase</keyword>
<dbReference type="AlphaFoldDB" id="A0A833EAH5"/>
<comment type="pathway">
    <text evidence="5">Porphyrin-containing compound metabolism.</text>
</comment>
<dbReference type="GO" id="GO:0008483">
    <property type="term" value="F:transaminase activity"/>
    <property type="evidence" value="ECO:0007669"/>
    <property type="project" value="UniProtKB-KW"/>
</dbReference>
<name>A0A833EAH5_CALS0</name>
<dbReference type="InterPro" id="IPR049704">
    <property type="entry name" value="Aminotrans_3_PPA_site"/>
</dbReference>
<dbReference type="InterPro" id="IPR015422">
    <property type="entry name" value="PyrdxlP-dep_Trfase_small"/>
</dbReference>
<evidence type="ECO:0000256" key="3">
    <source>
        <dbReference type="ARBA" id="ARBA00022898"/>
    </source>
</evidence>
<evidence type="ECO:0000256" key="2">
    <source>
        <dbReference type="ARBA" id="ARBA00001933"/>
    </source>
</evidence>
<evidence type="ECO:0000256" key="1">
    <source>
        <dbReference type="ARBA" id="ARBA00001579"/>
    </source>
</evidence>
<dbReference type="NCBIfam" id="NF000818">
    <property type="entry name" value="PRK00062.1"/>
    <property type="match status" value="1"/>
</dbReference>
<dbReference type="EMBL" id="DQVM01000165">
    <property type="protein sequence ID" value="HIQ30527.1"/>
    <property type="molecule type" value="Genomic_DNA"/>
</dbReference>
<organism evidence="7 8">
    <name type="scientific">Caldiarchaeum subterraneum</name>
    <dbReference type="NCBI Taxonomy" id="311458"/>
    <lineage>
        <taxon>Archaea</taxon>
        <taxon>Nitrososphaerota</taxon>
        <taxon>Candidatus Caldarchaeales</taxon>
        <taxon>Candidatus Caldarchaeaceae</taxon>
        <taxon>Candidatus Caldarchaeum</taxon>
    </lineage>
</organism>
<comment type="similarity">
    <text evidence="6">Belongs to the class-III pyridoxal-phosphate-dependent aminotransferase family.</text>
</comment>
<dbReference type="SUPFAM" id="SSF53383">
    <property type="entry name" value="PLP-dependent transferases"/>
    <property type="match status" value="1"/>
</dbReference>
<comment type="catalytic activity">
    <reaction evidence="1">
        <text>(S)-4-amino-5-oxopentanoate = 5-aminolevulinate</text>
        <dbReference type="Rhea" id="RHEA:14265"/>
        <dbReference type="ChEBI" id="CHEBI:57501"/>
        <dbReference type="ChEBI" id="CHEBI:356416"/>
        <dbReference type="EC" id="5.4.3.8"/>
    </reaction>
</comment>
<dbReference type="Gene3D" id="3.90.1150.10">
    <property type="entry name" value="Aspartate Aminotransferase, domain 1"/>
    <property type="match status" value="1"/>
</dbReference>
<dbReference type="PROSITE" id="PS00600">
    <property type="entry name" value="AA_TRANSFER_CLASS_3"/>
    <property type="match status" value="1"/>
</dbReference>
<proteinExistence type="inferred from homology"/>
<dbReference type="Pfam" id="PF00202">
    <property type="entry name" value="Aminotran_3"/>
    <property type="match status" value="1"/>
</dbReference>
<keyword evidence="3 6" id="KW-0663">Pyridoxal phosphate</keyword>